<name>A0A939IHL0_CLOAM</name>
<dbReference type="Pfam" id="PF03358">
    <property type="entry name" value="FMN_red"/>
    <property type="match status" value="1"/>
</dbReference>
<evidence type="ECO:0000256" key="2">
    <source>
        <dbReference type="ARBA" id="ARBA00022643"/>
    </source>
</evidence>
<sequence length="220" mass="24095">MKIVIINGSSKGKDGNTDVLVKSLVKGAQAGGAETRNIFLNELKIEHCKGCHICWTRGPGQCVISDDMFDILTLMGSADVIAFASPVYFGNISGMLKTFMDRMTMIGSPHSTKNSVKESNQQLEPSESTAPQLMMISSCGFSDKSEFDVTSLWINKVAKKMNMKLIGEIYATNGKAYNASPELLDNKLLRNLQLIEDAGKEIASHRKLSAETKDILEQLI</sequence>
<keyword evidence="1" id="KW-0285">Flavoprotein</keyword>
<dbReference type="SUPFAM" id="SSF52218">
    <property type="entry name" value="Flavoproteins"/>
    <property type="match status" value="1"/>
</dbReference>
<reference evidence="4" key="1">
    <citation type="submission" date="2021-02" db="EMBL/GenBank/DDBJ databases">
        <title>Abyssanaerobacter marinus gen.nov., sp., nov, anaerobic bacterium isolated from the Onnuri vent field of Indian Ocean and suggestion of Mogibacteriaceae fam. nov., and proposal of reclassification of ambiguous this family's genus member.</title>
        <authorList>
            <person name="Kim Y.J."/>
            <person name="Yang J.-A."/>
        </authorList>
    </citation>
    <scope>NUCLEOTIDE SEQUENCE</scope>
    <source>
        <strain evidence="4">DSM 2634</strain>
    </source>
</reference>
<dbReference type="Proteomes" id="UP000664545">
    <property type="component" value="Unassembled WGS sequence"/>
</dbReference>
<comment type="caution">
    <text evidence="4">The sequence shown here is derived from an EMBL/GenBank/DDBJ whole genome shotgun (WGS) entry which is preliminary data.</text>
</comment>
<dbReference type="InterPro" id="IPR005025">
    <property type="entry name" value="FMN_Rdtase-like_dom"/>
</dbReference>
<keyword evidence="2" id="KW-0288">FMN</keyword>
<dbReference type="InterPro" id="IPR051796">
    <property type="entry name" value="ISF_SsuE-like"/>
</dbReference>
<dbReference type="EMBL" id="JAFJZZ010000001">
    <property type="protein sequence ID" value="MBN7772106.1"/>
    <property type="molecule type" value="Genomic_DNA"/>
</dbReference>
<evidence type="ECO:0000256" key="1">
    <source>
        <dbReference type="ARBA" id="ARBA00022630"/>
    </source>
</evidence>
<gene>
    <name evidence="4" type="ORF">JYB65_01915</name>
</gene>
<evidence type="ECO:0000259" key="3">
    <source>
        <dbReference type="Pfam" id="PF03358"/>
    </source>
</evidence>
<accession>A0A939IHL0</accession>
<evidence type="ECO:0000313" key="5">
    <source>
        <dbReference type="Proteomes" id="UP000664545"/>
    </source>
</evidence>
<dbReference type="RefSeq" id="WP_206580882.1">
    <property type="nucleotide sequence ID" value="NZ_JAFJZZ010000001.1"/>
</dbReference>
<protein>
    <submittedName>
        <fullName evidence="4">Flavodoxin family protein</fullName>
    </submittedName>
</protein>
<feature type="domain" description="NADPH-dependent FMN reductase-like" evidence="3">
    <location>
        <begin position="1"/>
        <end position="107"/>
    </location>
</feature>
<dbReference type="PANTHER" id="PTHR43278">
    <property type="entry name" value="NAD(P)H-DEPENDENT FMN-CONTAINING OXIDOREDUCTASE YWQN-RELATED"/>
    <property type="match status" value="1"/>
</dbReference>
<proteinExistence type="predicted"/>
<keyword evidence="5" id="KW-1185">Reference proteome</keyword>
<dbReference type="InterPro" id="IPR029039">
    <property type="entry name" value="Flavoprotein-like_sf"/>
</dbReference>
<dbReference type="AlphaFoldDB" id="A0A939IHL0"/>
<dbReference type="GO" id="GO:0016491">
    <property type="term" value="F:oxidoreductase activity"/>
    <property type="evidence" value="ECO:0007669"/>
    <property type="project" value="InterPro"/>
</dbReference>
<dbReference type="PANTHER" id="PTHR43278:SF2">
    <property type="entry name" value="IRON-SULFUR FLAVOPROTEIN"/>
    <property type="match status" value="1"/>
</dbReference>
<dbReference type="Gene3D" id="3.40.50.360">
    <property type="match status" value="1"/>
</dbReference>
<evidence type="ECO:0000313" key="4">
    <source>
        <dbReference type="EMBL" id="MBN7772106.1"/>
    </source>
</evidence>
<organism evidence="4 5">
    <name type="scientific">Clostridium aminobutyricum</name>
    <dbReference type="NCBI Taxonomy" id="33953"/>
    <lineage>
        <taxon>Bacteria</taxon>
        <taxon>Bacillati</taxon>
        <taxon>Bacillota</taxon>
        <taxon>Clostridia</taxon>
        <taxon>Eubacteriales</taxon>
        <taxon>Clostridiaceae</taxon>
        <taxon>Clostridium</taxon>
    </lineage>
</organism>